<proteinExistence type="predicted"/>
<gene>
    <name evidence="1" type="ORF">EWM63_27790</name>
</gene>
<dbReference type="OrthoDB" id="8781844at2"/>
<dbReference type="AlphaFoldDB" id="A0A4P6L417"/>
<name>A0A4P6L417_9BURK</name>
<reference evidence="1 2" key="1">
    <citation type="submission" date="2019-02" db="EMBL/GenBank/DDBJ databases">
        <title>Draft Genome Sequences of Six Type Strains of the Genus Massilia.</title>
        <authorList>
            <person name="Miess H."/>
            <person name="Frediansyhah A."/>
            <person name="Gross H."/>
        </authorList>
    </citation>
    <scope>NUCLEOTIDE SEQUENCE [LARGE SCALE GENOMIC DNA]</scope>
    <source>
        <strain evidence="1 2">DSM 17473</strain>
    </source>
</reference>
<evidence type="ECO:0000313" key="2">
    <source>
        <dbReference type="Proteomes" id="UP000290637"/>
    </source>
</evidence>
<protein>
    <submittedName>
        <fullName evidence="1">Uncharacterized protein</fullName>
    </submittedName>
</protein>
<accession>A0A4P6L417</accession>
<keyword evidence="2" id="KW-1185">Reference proteome</keyword>
<evidence type="ECO:0000313" key="1">
    <source>
        <dbReference type="EMBL" id="QBE66311.1"/>
    </source>
</evidence>
<sequence>MASEADDDFIYSYGIVPLPATPRSGWCLRLYEHHITVAEQHFPTTAGSLAKSMNWWHTLTDVERTEYTISFNGIVEAYNAYLVGAAYAEAETVACAWLDARSGS</sequence>
<dbReference type="Proteomes" id="UP000290637">
    <property type="component" value="Chromosome"/>
</dbReference>
<dbReference type="KEGG" id="plue:EWM63_27790"/>
<dbReference type="EMBL" id="CP035913">
    <property type="protein sequence ID" value="QBE66311.1"/>
    <property type="molecule type" value="Genomic_DNA"/>
</dbReference>
<dbReference type="RefSeq" id="WP_130189419.1">
    <property type="nucleotide sequence ID" value="NZ_CP035913.1"/>
</dbReference>
<organism evidence="1 2">
    <name type="scientific">Pseudoduganella lutea</name>
    <dbReference type="NCBI Taxonomy" id="321985"/>
    <lineage>
        <taxon>Bacteria</taxon>
        <taxon>Pseudomonadati</taxon>
        <taxon>Pseudomonadota</taxon>
        <taxon>Betaproteobacteria</taxon>
        <taxon>Burkholderiales</taxon>
        <taxon>Oxalobacteraceae</taxon>
        <taxon>Telluria group</taxon>
        <taxon>Pseudoduganella</taxon>
    </lineage>
</organism>